<evidence type="ECO:0000256" key="3">
    <source>
        <dbReference type="ARBA" id="ARBA00022691"/>
    </source>
</evidence>
<dbReference type="CDD" id="cd11572">
    <property type="entry name" value="RlmI_M_like"/>
    <property type="match status" value="1"/>
</dbReference>
<dbReference type="GO" id="GO:0003723">
    <property type="term" value="F:RNA binding"/>
    <property type="evidence" value="ECO:0007669"/>
    <property type="project" value="InterPro"/>
</dbReference>
<comment type="caution">
    <text evidence="6">The sequence shown here is derived from an EMBL/GenBank/DDBJ whole genome shotgun (WGS) entry which is preliminary data.</text>
</comment>
<dbReference type="InterPro" id="IPR015947">
    <property type="entry name" value="PUA-like_sf"/>
</dbReference>
<evidence type="ECO:0000259" key="4">
    <source>
        <dbReference type="Pfam" id="PF10672"/>
    </source>
</evidence>
<evidence type="ECO:0000313" key="6">
    <source>
        <dbReference type="EMBL" id="PRO66647.1"/>
    </source>
</evidence>
<dbReference type="PANTHER" id="PTHR43042">
    <property type="entry name" value="SAM-DEPENDENT METHYLTRANSFERASE"/>
    <property type="match status" value="1"/>
</dbReference>
<keyword evidence="1 6" id="KW-0489">Methyltransferase</keyword>
<protein>
    <submittedName>
        <fullName evidence="6">RlmI/RlmK family 23S rRNA methyltransferase</fullName>
    </submittedName>
</protein>
<dbReference type="GO" id="GO:0032259">
    <property type="term" value="P:methylation"/>
    <property type="evidence" value="ECO:0007669"/>
    <property type="project" value="UniProtKB-KW"/>
</dbReference>
<evidence type="ECO:0000256" key="2">
    <source>
        <dbReference type="ARBA" id="ARBA00022679"/>
    </source>
</evidence>
<name>A0A2P6MK39_ALKUR</name>
<gene>
    <name evidence="6" type="ORF">C6I21_04710</name>
</gene>
<dbReference type="InterPro" id="IPR029063">
    <property type="entry name" value="SAM-dependent_MTases_sf"/>
</dbReference>
<evidence type="ECO:0000256" key="1">
    <source>
        <dbReference type="ARBA" id="ARBA00022603"/>
    </source>
</evidence>
<organism evidence="6 7">
    <name type="scientific">Alkalicoccus urumqiensis</name>
    <name type="common">Bacillus urumqiensis</name>
    <dbReference type="NCBI Taxonomy" id="1548213"/>
    <lineage>
        <taxon>Bacteria</taxon>
        <taxon>Bacillati</taxon>
        <taxon>Bacillota</taxon>
        <taxon>Bacilli</taxon>
        <taxon>Bacillales</taxon>
        <taxon>Bacillaceae</taxon>
        <taxon>Alkalicoccus</taxon>
    </lineage>
</organism>
<dbReference type="AlphaFoldDB" id="A0A2P6MK39"/>
<sequence length="402" mass="45159">MEEQILRIKKDFVPKYEDGYPLITEEACANPQILTEEGRPFRLEAGDGTFLGRGYYGRQNKGLGWVLTQKEHEPIDERLFQKKLAVALGRRTSLFMDETTNTFRILNGEGDGLGGLTIDYFNGYYLLQWYSAGAYTWQKTIVDLLFQNTDAVGVYEKKRFSSEGGYVSDDDFVTGERAPEPLLVKENGMTFAVYLNDGAMTGLFLDQRDVRQTLRETVPEDARVLNTFSYTGAFSVACALGGAGHTVNVDAANRSLEKTKEQFEVNGLDPASHQILVEDVFTYFRRAIQRGEQYDVVILDPPSFARTKKTTFSAVKDYGKLLEQAFQLTAPGGIVAASTNHAGLYPKKFRAFIYEAMEKTETTGRIKSTFRLPEDFRVDADYPDGNYLKVHLIEKSAEGGLL</sequence>
<dbReference type="Pfam" id="PF17785">
    <property type="entry name" value="PUA_3"/>
    <property type="match status" value="1"/>
</dbReference>
<dbReference type="SUPFAM" id="SSF53335">
    <property type="entry name" value="S-adenosyl-L-methionine-dependent methyltransferases"/>
    <property type="match status" value="1"/>
</dbReference>
<dbReference type="SUPFAM" id="SSF88697">
    <property type="entry name" value="PUA domain-like"/>
    <property type="match status" value="1"/>
</dbReference>
<accession>A0A2P6MK39</accession>
<feature type="domain" description="RlmI-like PUA" evidence="5">
    <location>
        <begin position="6"/>
        <end position="69"/>
    </location>
</feature>
<dbReference type="InterPro" id="IPR041532">
    <property type="entry name" value="RlmI-like_PUA"/>
</dbReference>
<evidence type="ECO:0000313" key="7">
    <source>
        <dbReference type="Proteomes" id="UP000243650"/>
    </source>
</evidence>
<dbReference type="Gene3D" id="3.40.50.150">
    <property type="entry name" value="Vaccinia Virus protein VP39"/>
    <property type="match status" value="1"/>
</dbReference>
<dbReference type="CDD" id="cd02440">
    <property type="entry name" value="AdoMet_MTases"/>
    <property type="match status" value="1"/>
</dbReference>
<dbReference type="Pfam" id="PF10672">
    <property type="entry name" value="Methyltrans_SAM"/>
    <property type="match status" value="1"/>
</dbReference>
<keyword evidence="3" id="KW-0949">S-adenosyl-L-methionine</keyword>
<proteinExistence type="predicted"/>
<dbReference type="PANTHER" id="PTHR43042:SF3">
    <property type="entry name" value="RIBOSOMAL RNA LARGE SUBUNIT METHYLTRANSFERASE YWBD-RELATED"/>
    <property type="match status" value="1"/>
</dbReference>
<dbReference type="EMBL" id="PVNS01000003">
    <property type="protein sequence ID" value="PRO66647.1"/>
    <property type="molecule type" value="Genomic_DNA"/>
</dbReference>
<dbReference type="Gene3D" id="2.30.130.10">
    <property type="entry name" value="PUA domain"/>
    <property type="match status" value="1"/>
</dbReference>
<feature type="domain" description="S-adenosylmethionine-dependent methyltransferase" evidence="4">
    <location>
        <begin position="180"/>
        <end position="347"/>
    </location>
</feature>
<evidence type="ECO:0000259" key="5">
    <source>
        <dbReference type="Pfam" id="PF17785"/>
    </source>
</evidence>
<reference evidence="6 7" key="1">
    <citation type="submission" date="2018-03" db="EMBL/GenBank/DDBJ databases">
        <title>Bacillus urumqiensis sp. nov., a moderately haloalkaliphilic bacterium isolated from a salt lake.</title>
        <authorList>
            <person name="Zhao B."/>
            <person name="Liao Z."/>
        </authorList>
    </citation>
    <scope>NUCLEOTIDE SEQUENCE [LARGE SCALE GENOMIC DNA]</scope>
    <source>
        <strain evidence="6 7">BZ-SZ-XJ18</strain>
    </source>
</reference>
<dbReference type="InterPro" id="IPR019614">
    <property type="entry name" value="SAM-dep_methyl-trfase"/>
</dbReference>
<dbReference type="Gene3D" id="3.30.750.80">
    <property type="entry name" value="RNA methyltransferase domain (HRMD) like"/>
    <property type="match status" value="1"/>
</dbReference>
<keyword evidence="7" id="KW-1185">Reference proteome</keyword>
<dbReference type="InterPro" id="IPR036974">
    <property type="entry name" value="PUA_sf"/>
</dbReference>
<dbReference type="GO" id="GO:0008168">
    <property type="term" value="F:methyltransferase activity"/>
    <property type="evidence" value="ECO:0007669"/>
    <property type="project" value="UniProtKB-KW"/>
</dbReference>
<dbReference type="RefSeq" id="WP_105958283.1">
    <property type="nucleotide sequence ID" value="NZ_PVNS01000003.1"/>
</dbReference>
<keyword evidence="2 6" id="KW-0808">Transferase</keyword>
<dbReference type="Proteomes" id="UP000243650">
    <property type="component" value="Unassembled WGS sequence"/>
</dbReference>
<dbReference type="OrthoDB" id="9805492at2"/>